<sequence length="213" mass="22148">MSVDPALILHQWLSPAFPVGAFSYSHGFETAIADGAIDDATTAQDWIDTALTHGAGQSDAILLAAAYRAEPDDLPALIALARALSPSAERLAETDRMGAAFAATIRALHGHDLPDAPYSVALGRAARLSELPLDLTVTLFLQAFVANLVSAAIRLVPLGQTEGQGITLALAPQIASVATEAAPGDIDQIGSAAFALDLASMQHETLPTRLFQS</sequence>
<dbReference type="Proteomes" id="UP000030004">
    <property type="component" value="Unassembled WGS sequence"/>
</dbReference>
<keyword evidence="3" id="KW-0963">Cytoplasm</keyword>
<dbReference type="HAMAP" id="MF_01385">
    <property type="entry name" value="UreF"/>
    <property type="match status" value="1"/>
</dbReference>
<name>A0A0A0ED98_9RHOB</name>
<dbReference type="eggNOG" id="COG0830">
    <property type="taxonomic scope" value="Bacteria"/>
</dbReference>
<dbReference type="RefSeq" id="WP_043750059.1">
    <property type="nucleotide sequence ID" value="NZ_AQQX01000005.1"/>
</dbReference>
<dbReference type="PANTHER" id="PTHR33620">
    <property type="entry name" value="UREASE ACCESSORY PROTEIN F"/>
    <property type="match status" value="1"/>
</dbReference>
<evidence type="ECO:0000256" key="1">
    <source>
        <dbReference type="ARBA" id="ARBA00022988"/>
    </source>
</evidence>
<dbReference type="EMBL" id="AQQX01000005">
    <property type="protein sequence ID" value="KGM48078.1"/>
    <property type="molecule type" value="Genomic_DNA"/>
</dbReference>
<gene>
    <name evidence="3" type="primary">ureF</name>
    <name evidence="4" type="ORF">ATO9_13930</name>
</gene>
<evidence type="ECO:0000256" key="3">
    <source>
        <dbReference type="HAMAP-Rule" id="MF_01385"/>
    </source>
</evidence>
<dbReference type="STRING" id="1461694.ATO9_13930"/>
<dbReference type="Gene3D" id="1.10.4190.10">
    <property type="entry name" value="Urease accessory protein UreF"/>
    <property type="match status" value="1"/>
</dbReference>
<keyword evidence="5" id="KW-1185">Reference proteome</keyword>
<dbReference type="PIRSF" id="PIRSF009467">
    <property type="entry name" value="Ureas_acces_UreF"/>
    <property type="match status" value="1"/>
</dbReference>
<evidence type="ECO:0000313" key="4">
    <source>
        <dbReference type="EMBL" id="KGM48078.1"/>
    </source>
</evidence>
<dbReference type="AlphaFoldDB" id="A0A0A0ED98"/>
<dbReference type="InterPro" id="IPR038277">
    <property type="entry name" value="UreF_sf"/>
</dbReference>
<dbReference type="PANTHER" id="PTHR33620:SF1">
    <property type="entry name" value="UREASE ACCESSORY PROTEIN F"/>
    <property type="match status" value="1"/>
</dbReference>
<dbReference type="GO" id="GO:0016151">
    <property type="term" value="F:nickel cation binding"/>
    <property type="evidence" value="ECO:0007669"/>
    <property type="project" value="UniProtKB-UniRule"/>
</dbReference>
<comment type="caution">
    <text evidence="4">The sequence shown here is derived from an EMBL/GenBank/DDBJ whole genome shotgun (WGS) entry which is preliminary data.</text>
</comment>
<protein>
    <recommendedName>
        <fullName evidence="3">Urease accessory protein UreF</fullName>
    </recommendedName>
</protein>
<comment type="subcellular location">
    <subcellularLocation>
        <location evidence="3">Cytoplasm</location>
    </subcellularLocation>
</comment>
<comment type="function">
    <text evidence="3">Required for maturation of urease via the functional incorporation of the urease nickel metallocenter.</text>
</comment>
<comment type="subunit">
    <text evidence="3">UreD, UreF and UreG form a complex that acts as a GTP-hydrolysis-dependent molecular chaperone, activating the urease apoprotein by helping to assemble the nickel containing metallocenter of UreC. The UreE protein probably delivers the nickel.</text>
</comment>
<dbReference type="Pfam" id="PF01730">
    <property type="entry name" value="UreF"/>
    <property type="match status" value="1"/>
</dbReference>
<dbReference type="OrthoDB" id="9798772at2"/>
<accession>A0A0A0ED98</accession>
<comment type="similarity">
    <text evidence="3">Belongs to the UreF family.</text>
</comment>
<evidence type="ECO:0000313" key="5">
    <source>
        <dbReference type="Proteomes" id="UP000030004"/>
    </source>
</evidence>
<evidence type="ECO:0000256" key="2">
    <source>
        <dbReference type="ARBA" id="ARBA00023186"/>
    </source>
</evidence>
<reference evidence="4 5" key="1">
    <citation type="journal article" date="2015" name="Antonie Van Leeuwenhoek">
        <title>Pseudooceanicola atlanticus gen. nov. sp. nov., isolated from surface seawater of the Atlantic Ocean and reclassification of Oceanicola batsensis, Oceanicola marinus, Oceanicola nitratireducens, Oceanicola nanhaiensis, Oceanicola antarcticus and Oceanicola flagellatus, as Pseudooceanicola batsensis comb. nov., Pseudooceanicola marinus comb. nov., Pseudooceanicola nitratireducens comb. nov., Pseudooceanicola nanhaiensis comb. nov., Pseudooceanicola antarcticus comb. nov., and Pseudooceanicola flagellatus comb. nov.</title>
        <authorList>
            <person name="Lai Q."/>
            <person name="Li G."/>
            <person name="Liu X."/>
            <person name="Du Y."/>
            <person name="Sun F."/>
            <person name="Shao Z."/>
        </authorList>
    </citation>
    <scope>NUCLEOTIDE SEQUENCE [LARGE SCALE GENOMIC DNA]</scope>
    <source>
        <strain evidence="4 5">22II-s11g</strain>
    </source>
</reference>
<dbReference type="InterPro" id="IPR002639">
    <property type="entry name" value="UreF"/>
</dbReference>
<dbReference type="GO" id="GO:0005737">
    <property type="term" value="C:cytoplasm"/>
    <property type="evidence" value="ECO:0007669"/>
    <property type="project" value="UniProtKB-SubCell"/>
</dbReference>
<keyword evidence="2 3" id="KW-0143">Chaperone</keyword>
<keyword evidence="1 3" id="KW-0996">Nickel insertion</keyword>
<organism evidence="4 5">
    <name type="scientific">Pseudooceanicola atlanticus</name>
    <dbReference type="NCBI Taxonomy" id="1461694"/>
    <lineage>
        <taxon>Bacteria</taxon>
        <taxon>Pseudomonadati</taxon>
        <taxon>Pseudomonadota</taxon>
        <taxon>Alphaproteobacteria</taxon>
        <taxon>Rhodobacterales</taxon>
        <taxon>Paracoccaceae</taxon>
        <taxon>Pseudooceanicola</taxon>
    </lineage>
</organism>
<proteinExistence type="inferred from homology"/>